<proteinExistence type="predicted"/>
<organism evidence="2 7">
    <name type="scientific">Staphylococcus chromogenes</name>
    <name type="common">Staphylococcus hyicus subsp. chromogenes</name>
    <dbReference type="NCBI Taxonomy" id="46126"/>
    <lineage>
        <taxon>Bacteria</taxon>
        <taxon>Bacillati</taxon>
        <taxon>Bacillota</taxon>
        <taxon>Bacilli</taxon>
        <taxon>Bacillales</taxon>
        <taxon>Staphylococcaceae</taxon>
        <taxon>Staphylococcus</taxon>
    </lineage>
</organism>
<protein>
    <submittedName>
        <fullName evidence="1">DUF6501 family protein</fullName>
    </submittedName>
</protein>
<dbReference type="InterPro" id="IPR045447">
    <property type="entry name" value="DUF6501"/>
</dbReference>
<evidence type="ECO:0000313" key="5">
    <source>
        <dbReference type="Proteomes" id="UP000242008"/>
    </source>
</evidence>
<comment type="caution">
    <text evidence="2">The sequence shown here is derived from an EMBL/GenBank/DDBJ whole genome shotgun (WGS) entry which is preliminary data.</text>
</comment>
<evidence type="ECO:0000313" key="7">
    <source>
        <dbReference type="Proteomes" id="UP000242704"/>
    </source>
</evidence>
<dbReference type="Pfam" id="PF20111">
    <property type="entry name" value="DUF6501"/>
    <property type="match status" value="1"/>
</dbReference>
<dbReference type="RefSeq" id="WP_037573629.1">
    <property type="nucleotide sequence ID" value="NZ_BMDK01000001.1"/>
</dbReference>
<dbReference type="Proteomes" id="UP001240157">
    <property type="component" value="Unassembled WGS sequence"/>
</dbReference>
<dbReference type="EMBL" id="PZBZ01000005">
    <property type="protein sequence ID" value="PTG16820.1"/>
    <property type="molecule type" value="Genomic_DNA"/>
</dbReference>
<dbReference type="EMBL" id="JAVGJF010000019">
    <property type="protein sequence ID" value="MDQ7175256.1"/>
    <property type="molecule type" value="Genomic_DNA"/>
</dbReference>
<evidence type="ECO:0000313" key="2">
    <source>
        <dbReference type="EMBL" id="PTG16820.1"/>
    </source>
</evidence>
<reference evidence="1 8" key="3">
    <citation type="submission" date="2023-08" db="EMBL/GenBank/DDBJ databases">
        <title>Whole genome sequencing of Staphylococcus chromogenes NNSch 2386.</title>
        <authorList>
            <person name="Kropotov V.S."/>
            <person name="Boriskina E.V."/>
            <person name="Gordinskaya N.A."/>
            <person name="Shkurkina I.S."/>
            <person name="Kryazhev D.V."/>
            <person name="Alekseeva A.E."/>
            <person name="Makhova M.A."/>
        </authorList>
    </citation>
    <scope>NUCLEOTIDE SEQUENCE [LARGE SCALE GENOMIC DNA]</scope>
    <source>
        <strain evidence="1 8">NNSch 2386</strain>
    </source>
</reference>
<dbReference type="Proteomes" id="UP000242704">
    <property type="component" value="Unassembled WGS sequence"/>
</dbReference>
<dbReference type="EMBL" id="PZCM01000019">
    <property type="protein sequence ID" value="PTG25592.1"/>
    <property type="molecule type" value="Genomic_DNA"/>
</dbReference>
<evidence type="ECO:0000313" key="8">
    <source>
        <dbReference type="Proteomes" id="UP001240157"/>
    </source>
</evidence>
<keyword evidence="5" id="KW-1185">Reference proteome</keyword>
<reference evidence="5 6" key="1">
    <citation type="journal article" date="2016" name="Front. Microbiol.">
        <title>Comprehensive Phylogenetic Analysis of Bovine Non-aureus Staphylococci Species Based on Whole-Genome Sequencing.</title>
        <authorList>
            <person name="Naushad S."/>
            <person name="Barkema H.W."/>
            <person name="Luby C."/>
            <person name="Condas L.A."/>
            <person name="Nobrega D.B."/>
            <person name="Carson D.A."/>
            <person name="De Buck J."/>
        </authorList>
    </citation>
    <scope>NUCLEOTIDE SEQUENCE [LARGE SCALE GENOMIC DNA]</scope>
    <source>
        <strain evidence="3 6">SNUC 105</strain>
        <strain evidence="4 5">SNUC 1363</strain>
        <strain evidence="2 7">SNUC 505</strain>
    </source>
</reference>
<reference evidence="2" key="2">
    <citation type="submission" date="2018-03" db="EMBL/GenBank/DDBJ databases">
        <authorList>
            <person name="Naushad S."/>
        </authorList>
    </citation>
    <scope>NUCLEOTIDE SEQUENCE</scope>
    <source>
        <strain evidence="3">SNUC 105</strain>
        <strain evidence="4">SNUC 1363</strain>
        <strain evidence="2">SNUC 505</strain>
    </source>
</reference>
<evidence type="ECO:0000313" key="1">
    <source>
        <dbReference type="EMBL" id="MDQ7175256.1"/>
    </source>
</evidence>
<gene>
    <name evidence="3" type="ORF">BU638_10665</name>
    <name evidence="2" type="ORF">BU653_01680</name>
    <name evidence="4" type="ORF">BU676_00560</name>
    <name evidence="1" type="ORF">RCF65_04575</name>
</gene>
<dbReference type="AlphaFoldDB" id="A0AAE5W9J1"/>
<evidence type="ECO:0000313" key="6">
    <source>
        <dbReference type="Proteomes" id="UP000242144"/>
    </source>
</evidence>
<name>A0AAE5W9J1_STACR</name>
<dbReference type="Proteomes" id="UP000242144">
    <property type="component" value="Unassembled WGS sequence"/>
</dbReference>
<dbReference type="EMBL" id="PZAO01000001">
    <property type="protein sequence ID" value="PTG71433.1"/>
    <property type="molecule type" value="Genomic_DNA"/>
</dbReference>
<evidence type="ECO:0000313" key="4">
    <source>
        <dbReference type="EMBL" id="PTG71433.1"/>
    </source>
</evidence>
<dbReference type="Proteomes" id="UP000242008">
    <property type="component" value="Unassembled WGS sequence"/>
</dbReference>
<dbReference type="GeneID" id="93655690"/>
<evidence type="ECO:0000313" key="3">
    <source>
        <dbReference type="EMBL" id="PTG25592.1"/>
    </source>
</evidence>
<accession>A0AAE5W9J1</accession>
<sequence>MLHQTWKNNTPIKQVKVVHTDAKKFTVSDMLTVGKVYDVVNETEEYYQIIDNSGLVGGYYKDYFEEVK</sequence>